<evidence type="ECO:0000313" key="1">
    <source>
        <dbReference type="EMBL" id="KAA8817050.1"/>
    </source>
</evidence>
<comment type="caution">
    <text evidence="1">The sequence shown here is derived from an EMBL/GenBank/DDBJ whole genome shotgun (WGS) entry which is preliminary data.</text>
</comment>
<proteinExistence type="predicted"/>
<organism evidence="1 2">
    <name type="scientific">Bifidobacterium callitrichos</name>
    <dbReference type="NCBI Taxonomy" id="762209"/>
    <lineage>
        <taxon>Bacteria</taxon>
        <taxon>Bacillati</taxon>
        <taxon>Actinomycetota</taxon>
        <taxon>Actinomycetes</taxon>
        <taxon>Bifidobacteriales</taxon>
        <taxon>Bifidobacteriaceae</taxon>
        <taxon>Bifidobacterium</taxon>
    </lineage>
</organism>
<reference evidence="1 2" key="1">
    <citation type="journal article" date="2019" name="Syst. Appl. Microbiol.">
        <title>Characterization of Bifidobacterium species in feaces of the Egyptian fruit bat: Description of B. vespertilionis sp. nov. and B. rousetti sp. nov.</title>
        <authorList>
            <person name="Modesto M."/>
            <person name="Satti M."/>
            <person name="Watanabe K."/>
            <person name="Puglisi E."/>
            <person name="Morelli L."/>
            <person name="Huang C.-H."/>
            <person name="Liou J.-S."/>
            <person name="Miyashita M."/>
            <person name="Tamura T."/>
            <person name="Saito S."/>
            <person name="Mori K."/>
            <person name="Huang L."/>
            <person name="Sciavilla P."/>
            <person name="Sandri C."/>
            <person name="Spiezio C."/>
            <person name="Vitali F."/>
            <person name="Cavalieri D."/>
            <person name="Perpetuini G."/>
            <person name="Tofalo R."/>
            <person name="Bonetti A."/>
            <person name="Arita M."/>
            <person name="Mattarelli P."/>
        </authorList>
    </citation>
    <scope>NUCLEOTIDE SEQUENCE [LARGE SCALE GENOMIC DNA]</scope>
    <source>
        <strain evidence="1 2">RST27</strain>
    </source>
</reference>
<dbReference type="AlphaFoldDB" id="A0A5M9ZD50"/>
<accession>A0A5M9ZD50</accession>
<protein>
    <submittedName>
        <fullName evidence="1">Uncharacterized protein</fullName>
    </submittedName>
</protein>
<evidence type="ECO:0000313" key="2">
    <source>
        <dbReference type="Proteomes" id="UP000326060"/>
    </source>
</evidence>
<sequence length="206" mass="23015">MAHDEFHLAAVRLSSFVADVIESSANIEWRNDRVAELVFSGSMDDEPSNEGCTEKSFVPSNSCSFDDVEKVMGLLTLLERIHAIGTSGLESIDFRSDTYRFTDGKTIRMAGEYVMVDLLDAHFDLLEKVCNSRTGFLTIRSEYCTLALDTEWFRGIKCGLNIMRNAAHIHHLSRRGVTGMLTGRLDVTSLIPLKQYMSGSAQFSTD</sequence>
<dbReference type="Proteomes" id="UP000326060">
    <property type="component" value="Unassembled WGS sequence"/>
</dbReference>
<name>A0A5M9ZD50_9BIFI</name>
<dbReference type="EMBL" id="RZJP01000001">
    <property type="protein sequence ID" value="KAA8817050.1"/>
    <property type="molecule type" value="Genomic_DNA"/>
</dbReference>
<dbReference type="RefSeq" id="WP_150393370.1">
    <property type="nucleotide sequence ID" value="NZ_RZJP01000001.1"/>
</dbReference>
<gene>
    <name evidence="1" type="ORF">EMB92_00080</name>
</gene>